<accession>A0A1M5MNX0</accession>
<organism evidence="1 2">
    <name type="scientific">Chryseobacterium vrystaatense</name>
    <dbReference type="NCBI Taxonomy" id="307480"/>
    <lineage>
        <taxon>Bacteria</taxon>
        <taxon>Pseudomonadati</taxon>
        <taxon>Bacteroidota</taxon>
        <taxon>Flavobacteriia</taxon>
        <taxon>Flavobacteriales</taxon>
        <taxon>Weeksellaceae</taxon>
        <taxon>Chryseobacterium group</taxon>
        <taxon>Chryseobacterium</taxon>
    </lineage>
</organism>
<dbReference type="EMBL" id="FQVE01000008">
    <property type="protein sequence ID" value="SHG78742.1"/>
    <property type="molecule type" value="Genomic_DNA"/>
</dbReference>
<evidence type="ECO:0000313" key="2">
    <source>
        <dbReference type="Proteomes" id="UP000184108"/>
    </source>
</evidence>
<dbReference type="Proteomes" id="UP000184108">
    <property type="component" value="Unassembled WGS sequence"/>
</dbReference>
<sequence length="1192" mass="129174">MTTQKHNFKYIFFFLMLFLFSVKGLAANYYWVGGSGNWSDINHWRTLSGGTALPSVVPGPTDNVFFDSSSGFTEVSKTVTINTMANCRNIVFSENVVPPVLSSNGKQLNIYGSSHWQAGMKVDVTYIYYRNTNTPKTIKSNGVSMTGGSIYFEEETTLDLLDDFSADTVLQTAGTFNTNSHSVKLLRDYYGNSGTKPRTINMGSSDFYISGNFFEASSRLLTVSSGTSHIYFTENPRGSLKGYQGQIYYNVTFEEVGGSLENQQGTADKIYYNRVEFKGNGYLLGNNQISELILTPGKTYIFDSKGTQTITSLFKASSSDCGDWITFKSSNAGRPAKIVAASGVTIDVSRNIMEDIQASGGAVFTALQSIDNGNNTGWVFPASTVQNLYWVGGNGNWDDIMHWSQTSGGSGGYCVPGPKDNVFVDGNSGFTATGKTITITSTSYCRDITFSGSGVPPILNGNDVELNIYGSSEWQREMEVKIKYIYYRNANTPKTIKSKGASMAGAIIYFEEKTSIDLLDDFSGGGILQSEGVFNTNNHSVKLLGGYTGTAGTINMGSSDFYINSNFDTSSSALTLNSDTSHIHIASPYPVSLKAYNNQIYYNVSFEGTEGILADGNITVYYNRLEFKGNGSMYSNNQIKELILTVGKTYVLNVSGTQTITSLLKASSAGCGDWITFKSSTAGKQAKIVAASGVTIDVSRSILQDIQASGGAVFEALHSMDNGNNTGWSFPISAVQNLYWVGGEGNWNDSMHWSQTSGGIGGYCVPGPTDNVFVDVNSGFTASGRRISVTSDSYCRDLIFSGSGVAPTLRGDVKVLNIYGSSQWQAGMLINFNHIYYRNTNVPKTIKSNGVSILSHVFFEEETSISLLDNLFVSGRLFQKAGTWNSNNHSVTLSNSYQGISGTINMGSSDFYISSEFNASYSALTLNSGTSHVHFSGTFSLLAPYAGQTYYNVSFEGADGTLGSSQTGTVLYNQVMFKGNGRMVKDNEMKELILAPGKIYTLDAGTTQIVTDHLYTSGNSCFVLFLKSSLAGVKANLNLKADFNNFDFANVTDINALGRPLNFGSKSTDAGNNTNVTFEAYDPGAFSGFDGQDWSVSKFKDSDPATYTLSAAGFYGNPSTTYEWTKTGDPIHTGIIATTSTIDMRPFGYGTYHIKVTYSSPGSSDYCVVEERILVKSFVPSMINPGLPVRNY</sequence>
<gene>
    <name evidence="1" type="ORF">SAMN02787073_4803</name>
</gene>
<reference evidence="2" key="1">
    <citation type="submission" date="2016-11" db="EMBL/GenBank/DDBJ databases">
        <authorList>
            <person name="Varghese N."/>
            <person name="Submissions S."/>
        </authorList>
    </citation>
    <scope>NUCLEOTIDE SEQUENCE [LARGE SCALE GENOMIC DNA]</scope>
    <source>
        <strain evidence="2">YR203</strain>
    </source>
</reference>
<evidence type="ECO:0000313" key="1">
    <source>
        <dbReference type="EMBL" id="SHG78742.1"/>
    </source>
</evidence>
<protein>
    <submittedName>
        <fullName evidence="1">Uncharacterized protein</fullName>
    </submittedName>
</protein>
<proteinExistence type="predicted"/>
<dbReference type="RefSeq" id="WP_139260043.1">
    <property type="nucleotide sequence ID" value="NZ_FQVE01000008.1"/>
</dbReference>
<dbReference type="AlphaFoldDB" id="A0A1M5MNX0"/>
<name>A0A1M5MNX0_9FLAO</name>